<dbReference type="GeneTree" id="ENSGT00990000210891"/>
<proteinExistence type="predicted"/>
<evidence type="ECO:0000313" key="2">
    <source>
        <dbReference type="Proteomes" id="UP000694544"/>
    </source>
</evidence>
<dbReference type="Proteomes" id="UP000694544">
    <property type="component" value="Unplaced"/>
</dbReference>
<reference evidence="1" key="2">
    <citation type="submission" date="2025-09" db="UniProtKB">
        <authorList>
            <consortium name="Ensembl"/>
        </authorList>
    </citation>
    <scope>IDENTIFICATION</scope>
</reference>
<name>A0A8C6CHF6_MOSMO</name>
<sequence length="58" mass="6625">MRALLRLLRTSWVRPVGAAARLLRGGSAAPGARWTIALYRTEERGQPHSPNYRLFFKM</sequence>
<keyword evidence="2" id="KW-1185">Reference proteome</keyword>
<dbReference type="AlphaFoldDB" id="A0A8C6CHF6"/>
<evidence type="ECO:0000313" key="1">
    <source>
        <dbReference type="Ensembl" id="ENSMMSP00000000671.1"/>
    </source>
</evidence>
<protein>
    <submittedName>
        <fullName evidence="1">Uncharacterized protein</fullName>
    </submittedName>
</protein>
<accession>A0A8C6CHF6</accession>
<organism evidence="1 2">
    <name type="scientific">Moschus moschiferus</name>
    <name type="common">Siberian musk deer</name>
    <name type="synonym">Moschus sibiricus</name>
    <dbReference type="NCBI Taxonomy" id="68415"/>
    <lineage>
        <taxon>Eukaryota</taxon>
        <taxon>Metazoa</taxon>
        <taxon>Chordata</taxon>
        <taxon>Craniata</taxon>
        <taxon>Vertebrata</taxon>
        <taxon>Euteleostomi</taxon>
        <taxon>Mammalia</taxon>
        <taxon>Eutheria</taxon>
        <taxon>Laurasiatheria</taxon>
        <taxon>Artiodactyla</taxon>
        <taxon>Ruminantia</taxon>
        <taxon>Pecora</taxon>
        <taxon>Moschidae</taxon>
        <taxon>Moschus</taxon>
    </lineage>
</organism>
<dbReference type="Ensembl" id="ENSMMST00000000728.1">
    <property type="protein sequence ID" value="ENSMMSP00000000671.1"/>
    <property type="gene ID" value="ENSMMSG00000000553.1"/>
</dbReference>
<reference evidence="1" key="1">
    <citation type="submission" date="2025-08" db="UniProtKB">
        <authorList>
            <consortium name="Ensembl"/>
        </authorList>
    </citation>
    <scope>IDENTIFICATION</scope>
</reference>